<gene>
    <name evidence="1" type="ORF">L2X98_22125</name>
</gene>
<name>A0ABY5NL24_9MICO</name>
<protein>
    <submittedName>
        <fullName evidence="1">Lysophospholipase</fullName>
    </submittedName>
</protein>
<accession>A0ABY5NL24</accession>
<dbReference type="EMBL" id="CP091139">
    <property type="protein sequence ID" value="UUT35865.1"/>
    <property type="molecule type" value="Genomic_DNA"/>
</dbReference>
<organism evidence="1 2">
    <name type="scientific">Microbacterium elymi</name>
    <dbReference type="NCBI Taxonomy" id="2909587"/>
    <lineage>
        <taxon>Bacteria</taxon>
        <taxon>Bacillati</taxon>
        <taxon>Actinomycetota</taxon>
        <taxon>Actinomycetes</taxon>
        <taxon>Micrococcales</taxon>
        <taxon>Microbacteriaceae</taxon>
        <taxon>Microbacterium</taxon>
    </lineage>
</organism>
<evidence type="ECO:0000313" key="2">
    <source>
        <dbReference type="Proteomes" id="UP001054811"/>
    </source>
</evidence>
<dbReference type="Proteomes" id="UP001054811">
    <property type="component" value="Chromosome"/>
</dbReference>
<dbReference type="RefSeq" id="WP_259612496.1">
    <property type="nucleotide sequence ID" value="NZ_CP091139.2"/>
</dbReference>
<keyword evidence="2" id="KW-1185">Reference proteome</keyword>
<sequence>MRCDARENGESFDPIIGPFNASLAERAVPEWQQTIDALQTLPEIGGAAPVGYSGMTTATAIGIPLVVAEPRIRAAIFGGVFVYDALIEAARRVTIPIEFLLPWDDPEIDRGPGLALFDAFGSEDKTLHAFPGSHFRVPMERIDTRFFARHLGVPARSSAESR</sequence>
<dbReference type="InterPro" id="IPR029058">
    <property type="entry name" value="AB_hydrolase_fold"/>
</dbReference>
<proteinExistence type="predicted"/>
<evidence type="ECO:0000313" key="1">
    <source>
        <dbReference type="EMBL" id="UUT35865.1"/>
    </source>
</evidence>
<dbReference type="Gene3D" id="3.40.50.1820">
    <property type="entry name" value="alpha/beta hydrolase"/>
    <property type="match status" value="1"/>
</dbReference>
<dbReference type="SUPFAM" id="SSF53474">
    <property type="entry name" value="alpha/beta-Hydrolases"/>
    <property type="match status" value="1"/>
</dbReference>
<reference evidence="1" key="1">
    <citation type="submission" date="2022-01" db="EMBL/GenBank/DDBJ databases">
        <title>Microbacterium eymi and Microbacterium rhizovicinus sp. nov., isolated from the rhizospheric soil of Elymus tsukushiensis, a plant native to the Dokdo Islands, Republic of Korea.</title>
        <authorList>
            <person name="Hwang Y.J."/>
        </authorList>
    </citation>
    <scope>NUCLEOTIDE SEQUENCE</scope>
    <source>
        <strain evidence="1">KUDC0405</strain>
    </source>
</reference>